<keyword evidence="4 6" id="KW-1133">Transmembrane helix</keyword>
<feature type="transmembrane region" description="Helical" evidence="6">
    <location>
        <begin position="175"/>
        <end position="195"/>
    </location>
</feature>
<evidence type="ECO:0000313" key="11">
    <source>
        <dbReference type="Proteomes" id="UP000317265"/>
    </source>
</evidence>
<evidence type="ECO:0000256" key="4">
    <source>
        <dbReference type="ARBA" id="ARBA00022989"/>
    </source>
</evidence>
<evidence type="ECO:0000313" key="8">
    <source>
        <dbReference type="EMBL" id="RZN56341.1"/>
    </source>
</evidence>
<dbReference type="PANTHER" id="PTHR33932:SF4">
    <property type="entry name" value="NA(+)_H(+) ANTIPORTER SUBUNIT B"/>
    <property type="match status" value="1"/>
</dbReference>
<evidence type="ECO:0000256" key="6">
    <source>
        <dbReference type="SAM" id="Phobius"/>
    </source>
</evidence>
<comment type="subcellular location">
    <subcellularLocation>
        <location evidence="1">Cell membrane</location>
        <topology evidence="1">Multi-pass membrane protein</topology>
    </subcellularLocation>
</comment>
<proteinExistence type="predicted"/>
<dbReference type="GO" id="GO:0005886">
    <property type="term" value="C:plasma membrane"/>
    <property type="evidence" value="ECO:0007669"/>
    <property type="project" value="UniProtKB-SubCell"/>
</dbReference>
<evidence type="ECO:0000313" key="10">
    <source>
        <dbReference type="Proteomes" id="UP000316080"/>
    </source>
</evidence>
<feature type="transmembrane region" description="Helical" evidence="6">
    <location>
        <begin position="9"/>
        <end position="27"/>
    </location>
</feature>
<keyword evidence="2" id="KW-1003">Cell membrane</keyword>
<keyword evidence="3 6" id="KW-0812">Transmembrane</keyword>
<feature type="transmembrane region" description="Helical" evidence="6">
    <location>
        <begin position="144"/>
        <end position="163"/>
    </location>
</feature>
<name>A0A523BHN1_9CREN</name>
<evidence type="ECO:0000256" key="2">
    <source>
        <dbReference type="ARBA" id="ARBA00022475"/>
    </source>
</evidence>
<sequence length="274" mass="29381">MEELKGKRGIIALIALIIITIGLLSSLEKLTGRVNPGISEVYNALAYLVAPNNLATWVYDWRGFDTLIETAVIYVGGLVSALVIGRGVVQMKKCKQESPVTSKPLEFRVESLTVILEYLGIPAAILLISYGIMIVTGSSTSGGGGFQCGVIMTSAYLLAAILYGKNNPIKFGKRFIIGIGAIGLGGYALLGLPGYLATGYWQYNIGADVWSLVPSILHTIFGDPFRLSLILKEGVFYSTPGIVPLINIAEAFNVIGAIGLIYFAFLYGWSDEGE</sequence>
<feature type="transmembrane region" description="Helical" evidence="6">
    <location>
        <begin position="71"/>
        <end position="89"/>
    </location>
</feature>
<evidence type="ECO:0000259" key="7">
    <source>
        <dbReference type="Pfam" id="PF04039"/>
    </source>
</evidence>
<evidence type="ECO:0000313" key="9">
    <source>
        <dbReference type="EMBL" id="TDA40000.1"/>
    </source>
</evidence>
<dbReference type="InterPro" id="IPR007182">
    <property type="entry name" value="MnhB"/>
</dbReference>
<dbReference type="EMBL" id="RXIH01000025">
    <property type="protein sequence ID" value="RZN56341.1"/>
    <property type="molecule type" value="Genomic_DNA"/>
</dbReference>
<dbReference type="Proteomes" id="UP000316080">
    <property type="component" value="Unassembled WGS sequence"/>
</dbReference>
<dbReference type="PANTHER" id="PTHR33932">
    <property type="entry name" value="NA(+)/H(+) ANTIPORTER SUBUNIT B"/>
    <property type="match status" value="1"/>
</dbReference>
<feature type="domain" description="Na+/H+ antiporter MnhB subunit-related protein" evidence="7">
    <location>
        <begin position="123"/>
        <end position="258"/>
    </location>
</feature>
<dbReference type="EMBL" id="QNVI01000016">
    <property type="protein sequence ID" value="TDA40000.1"/>
    <property type="molecule type" value="Genomic_DNA"/>
</dbReference>
<gene>
    <name evidence="9" type="ORF">DSO09_01340</name>
    <name evidence="8" type="ORF">EF809_02920</name>
</gene>
<dbReference type="Proteomes" id="UP000317265">
    <property type="component" value="Unassembled WGS sequence"/>
</dbReference>
<evidence type="ECO:0000256" key="1">
    <source>
        <dbReference type="ARBA" id="ARBA00004651"/>
    </source>
</evidence>
<dbReference type="AlphaFoldDB" id="A0A523BHN1"/>
<feature type="transmembrane region" description="Helical" evidence="6">
    <location>
        <begin position="109"/>
        <end position="132"/>
    </location>
</feature>
<evidence type="ECO:0000256" key="3">
    <source>
        <dbReference type="ARBA" id="ARBA00022692"/>
    </source>
</evidence>
<reference evidence="9 11" key="1">
    <citation type="journal article" date="2019" name="Nat. Microbiol.">
        <title>Expanding anaerobic alkane metabolism in the domain of Archaea.</title>
        <authorList>
            <person name="Wang Y."/>
            <person name="Wegener G."/>
            <person name="Hou J."/>
            <person name="Wang F."/>
            <person name="Xiao X."/>
        </authorList>
    </citation>
    <scope>NUCLEOTIDE SEQUENCE [LARGE SCALE GENOMIC DNA]</scope>
    <source>
        <strain evidence="9">WYZ-LMO11</strain>
    </source>
</reference>
<comment type="caution">
    <text evidence="9">The sequence shown here is derived from an EMBL/GenBank/DDBJ whole genome shotgun (WGS) entry which is preliminary data.</text>
</comment>
<accession>A0A523BHN1</accession>
<reference evidence="8 10" key="2">
    <citation type="journal article" date="2019" name="Nat. Microbiol.">
        <title>Wide diversity of methane and short-chain alkane metabolisms in uncultured archaea.</title>
        <authorList>
            <person name="Borrel G."/>
            <person name="Adam P.S."/>
            <person name="McKay L.J."/>
            <person name="Chen L.X."/>
            <person name="Sierra-Garcia I.N."/>
            <person name="Sieber C.M."/>
            <person name="Letourneur Q."/>
            <person name="Ghozlane A."/>
            <person name="Andersen G.L."/>
            <person name="Li W.J."/>
            <person name="Hallam S.J."/>
            <person name="Muyzer G."/>
            <person name="de Oliveira V.M."/>
            <person name="Inskeep W.P."/>
            <person name="Banfield J.F."/>
            <person name="Gribaldo S."/>
        </authorList>
    </citation>
    <scope>NUCLEOTIDE SEQUENCE [LARGE SCALE GENOMIC DNA]</scope>
    <source>
        <strain evidence="8">Verst-YHS</strain>
    </source>
</reference>
<feature type="transmembrane region" description="Helical" evidence="6">
    <location>
        <begin position="242"/>
        <end position="269"/>
    </location>
</feature>
<keyword evidence="5 6" id="KW-0472">Membrane</keyword>
<evidence type="ECO:0000256" key="5">
    <source>
        <dbReference type="ARBA" id="ARBA00023136"/>
    </source>
</evidence>
<dbReference type="InterPro" id="IPR050622">
    <property type="entry name" value="CPA3_antiporter_subunitB"/>
</dbReference>
<protein>
    <recommendedName>
        <fullName evidence="7">Na+/H+ antiporter MnhB subunit-related protein domain-containing protein</fullName>
    </recommendedName>
</protein>
<organism evidence="9 11">
    <name type="scientific">Thermoproteota archaeon</name>
    <dbReference type="NCBI Taxonomy" id="2056631"/>
    <lineage>
        <taxon>Archaea</taxon>
        <taxon>Thermoproteota</taxon>
    </lineage>
</organism>
<dbReference type="Pfam" id="PF04039">
    <property type="entry name" value="MnhB"/>
    <property type="match status" value="1"/>
</dbReference>